<evidence type="ECO:0000313" key="8">
    <source>
        <dbReference type="Proteomes" id="UP001208570"/>
    </source>
</evidence>
<evidence type="ECO:0000256" key="5">
    <source>
        <dbReference type="ARBA" id="ARBA00023204"/>
    </source>
</evidence>
<dbReference type="CDD" id="cd22919">
    <property type="entry name" value="HFD_CENP-S"/>
    <property type="match status" value="1"/>
</dbReference>
<keyword evidence="3" id="KW-0227">DNA damage</keyword>
<evidence type="ECO:0000256" key="3">
    <source>
        <dbReference type="ARBA" id="ARBA00022763"/>
    </source>
</evidence>
<dbReference type="GO" id="GO:0003682">
    <property type="term" value="F:chromatin binding"/>
    <property type="evidence" value="ECO:0007669"/>
    <property type="project" value="TreeGrafter"/>
</dbReference>
<dbReference type="GO" id="GO:0000712">
    <property type="term" value="P:resolution of meiotic recombination intermediates"/>
    <property type="evidence" value="ECO:0007669"/>
    <property type="project" value="TreeGrafter"/>
</dbReference>
<dbReference type="PANTHER" id="PTHR22980">
    <property type="entry name" value="CORTISTATIN"/>
    <property type="match status" value="1"/>
</dbReference>
<evidence type="ECO:0000256" key="6">
    <source>
        <dbReference type="SAM" id="MobiDB-lite"/>
    </source>
</evidence>
<proteinExistence type="inferred from homology"/>
<dbReference type="GO" id="GO:0003677">
    <property type="term" value="F:DNA binding"/>
    <property type="evidence" value="ECO:0007669"/>
    <property type="project" value="UniProtKB-KW"/>
</dbReference>
<accession>A0AAD9J0C0</accession>
<dbReference type="GO" id="GO:0046982">
    <property type="term" value="F:protein heterodimerization activity"/>
    <property type="evidence" value="ECO:0007669"/>
    <property type="project" value="InterPro"/>
</dbReference>
<dbReference type="GO" id="GO:0071821">
    <property type="term" value="C:FANCM-MHF complex"/>
    <property type="evidence" value="ECO:0007669"/>
    <property type="project" value="InterPro"/>
</dbReference>
<dbReference type="AlphaFoldDB" id="A0AAD9J0C0"/>
<protein>
    <recommendedName>
        <fullName evidence="2">Centromere protein S</fullName>
    </recommendedName>
</protein>
<gene>
    <name evidence="7" type="ORF">LSH36_820g00067</name>
</gene>
<dbReference type="Pfam" id="PF15630">
    <property type="entry name" value="CENP-S"/>
    <property type="match status" value="1"/>
</dbReference>
<evidence type="ECO:0000256" key="2">
    <source>
        <dbReference type="ARBA" id="ARBA00016400"/>
    </source>
</evidence>
<evidence type="ECO:0000256" key="4">
    <source>
        <dbReference type="ARBA" id="ARBA00023125"/>
    </source>
</evidence>
<dbReference type="InterPro" id="IPR009072">
    <property type="entry name" value="Histone-fold"/>
</dbReference>
<comment type="caution">
    <text evidence="7">The sequence shown here is derived from an EMBL/GenBank/DDBJ whole genome shotgun (WGS) entry which is preliminary data.</text>
</comment>
<dbReference type="EMBL" id="JAODUP010000820">
    <property type="protein sequence ID" value="KAK2143683.1"/>
    <property type="molecule type" value="Genomic_DNA"/>
</dbReference>
<keyword evidence="5" id="KW-0234">DNA repair</keyword>
<dbReference type="Proteomes" id="UP001208570">
    <property type="component" value="Unassembled WGS sequence"/>
</dbReference>
<dbReference type="PANTHER" id="PTHR22980:SF0">
    <property type="entry name" value="CENTROMERE PROTEIN S"/>
    <property type="match status" value="1"/>
</dbReference>
<feature type="region of interest" description="Disordered" evidence="6">
    <location>
        <begin position="122"/>
        <end position="150"/>
    </location>
</feature>
<dbReference type="Gene3D" id="1.10.20.10">
    <property type="entry name" value="Histone, subunit A"/>
    <property type="match status" value="1"/>
</dbReference>
<dbReference type="SUPFAM" id="SSF47113">
    <property type="entry name" value="Histone-fold"/>
    <property type="match status" value="1"/>
</dbReference>
<keyword evidence="8" id="KW-1185">Reference proteome</keyword>
<sequence>MSTITREIIYIVRHRKICVTEKMENPEKENYEKLAYVQRLKAAVHYTVAEICEERGKECDVTFAKQVISALSEATFRYSQMMSRDLELFAKHAKRSTINTEDVKLLVRKSPQMLMHIQDLCDRREAASSSKKQRKKKTSRKDPQEDEDDK</sequence>
<name>A0AAD9J0C0_9ANNE</name>
<comment type="similarity">
    <text evidence="1">Belongs to the TAF9 family. CENP-S/MHF1 subfamily.</text>
</comment>
<keyword evidence="4" id="KW-0238">DNA-binding</keyword>
<reference evidence="7" key="1">
    <citation type="journal article" date="2023" name="Mol. Biol. Evol.">
        <title>Third-Generation Sequencing Reveals the Adaptive Role of the Epigenome in Three Deep-Sea Polychaetes.</title>
        <authorList>
            <person name="Perez M."/>
            <person name="Aroh O."/>
            <person name="Sun Y."/>
            <person name="Lan Y."/>
            <person name="Juniper S.K."/>
            <person name="Young C.R."/>
            <person name="Angers B."/>
            <person name="Qian P.Y."/>
        </authorList>
    </citation>
    <scope>NUCLEOTIDE SEQUENCE</scope>
    <source>
        <strain evidence="7">P08H-3</strain>
    </source>
</reference>
<dbReference type="InterPro" id="IPR029003">
    <property type="entry name" value="CENP-S/Mhf1"/>
</dbReference>
<evidence type="ECO:0000256" key="1">
    <source>
        <dbReference type="ARBA" id="ARBA00006612"/>
    </source>
</evidence>
<dbReference type="GO" id="GO:0031297">
    <property type="term" value="P:replication fork processing"/>
    <property type="evidence" value="ECO:0007669"/>
    <property type="project" value="TreeGrafter"/>
</dbReference>
<organism evidence="7 8">
    <name type="scientific">Paralvinella palmiformis</name>
    <dbReference type="NCBI Taxonomy" id="53620"/>
    <lineage>
        <taxon>Eukaryota</taxon>
        <taxon>Metazoa</taxon>
        <taxon>Spiralia</taxon>
        <taxon>Lophotrochozoa</taxon>
        <taxon>Annelida</taxon>
        <taxon>Polychaeta</taxon>
        <taxon>Sedentaria</taxon>
        <taxon>Canalipalpata</taxon>
        <taxon>Terebellida</taxon>
        <taxon>Terebelliformia</taxon>
        <taxon>Alvinellidae</taxon>
        <taxon>Paralvinella</taxon>
    </lineage>
</organism>
<dbReference type="GO" id="GO:0006281">
    <property type="term" value="P:DNA repair"/>
    <property type="evidence" value="ECO:0007669"/>
    <property type="project" value="UniProtKB-KW"/>
</dbReference>
<evidence type="ECO:0000313" key="7">
    <source>
        <dbReference type="EMBL" id="KAK2143683.1"/>
    </source>
</evidence>